<reference evidence="1 2" key="1">
    <citation type="submission" date="2024-12" db="EMBL/GenBank/DDBJ databases">
        <title>The unique morphological basis and parallel evolutionary history of personate flowers in Penstemon.</title>
        <authorList>
            <person name="Depatie T.H."/>
            <person name="Wessinger C.A."/>
        </authorList>
    </citation>
    <scope>NUCLEOTIDE SEQUENCE [LARGE SCALE GENOMIC DNA]</scope>
    <source>
        <strain evidence="1">WTNN_2</strain>
        <tissue evidence="1">Leaf</tissue>
    </source>
</reference>
<dbReference type="PANTHER" id="PTHR33699">
    <property type="entry name" value="EXPRESSED PROTEIN"/>
    <property type="match status" value="1"/>
</dbReference>
<sequence>MDEFYFRKTSHVPAFGSWDCNNEEEEEDEDDHLPFPFTQCFESARQAGLLRYSYSEDRDLYDNHLVAPAVIVVPRRRREGKGGPGRNKEGWVMCDYDYDYEYECDAKAAAGAAPSPVVVSHIPTCKPKAVDEDLYKISPDLLRPHPKRKGGWGFFSSCLRPSCVS</sequence>
<dbReference type="Proteomes" id="UP001634393">
    <property type="component" value="Unassembled WGS sequence"/>
</dbReference>
<dbReference type="AlphaFoldDB" id="A0ABD3UPM2"/>
<evidence type="ECO:0000313" key="2">
    <source>
        <dbReference type="Proteomes" id="UP001634393"/>
    </source>
</evidence>
<protein>
    <submittedName>
        <fullName evidence="1">Uncharacterized protein</fullName>
    </submittedName>
</protein>
<gene>
    <name evidence="1" type="ORF">ACJIZ3_012345</name>
</gene>
<name>A0ABD3UPM2_9LAMI</name>
<dbReference type="EMBL" id="JBJXBP010000001">
    <property type="protein sequence ID" value="KAL3850463.1"/>
    <property type="molecule type" value="Genomic_DNA"/>
</dbReference>
<dbReference type="PANTHER" id="PTHR33699:SF2">
    <property type="entry name" value="PATHOGENIC TYPE III EFFECTOR AVIRULENCE FACTOR AVR AVRRPT-CLEAVAGE: CLEAVAGE SITE PROTEIN-RELATED"/>
    <property type="match status" value="1"/>
</dbReference>
<comment type="caution">
    <text evidence="1">The sequence shown here is derived from an EMBL/GenBank/DDBJ whole genome shotgun (WGS) entry which is preliminary data.</text>
</comment>
<accession>A0ABD3UPM2</accession>
<proteinExistence type="predicted"/>
<evidence type="ECO:0000313" key="1">
    <source>
        <dbReference type="EMBL" id="KAL3850463.1"/>
    </source>
</evidence>
<keyword evidence="2" id="KW-1185">Reference proteome</keyword>
<organism evidence="1 2">
    <name type="scientific">Penstemon smallii</name>
    <dbReference type="NCBI Taxonomy" id="265156"/>
    <lineage>
        <taxon>Eukaryota</taxon>
        <taxon>Viridiplantae</taxon>
        <taxon>Streptophyta</taxon>
        <taxon>Embryophyta</taxon>
        <taxon>Tracheophyta</taxon>
        <taxon>Spermatophyta</taxon>
        <taxon>Magnoliopsida</taxon>
        <taxon>eudicotyledons</taxon>
        <taxon>Gunneridae</taxon>
        <taxon>Pentapetalae</taxon>
        <taxon>asterids</taxon>
        <taxon>lamiids</taxon>
        <taxon>Lamiales</taxon>
        <taxon>Plantaginaceae</taxon>
        <taxon>Cheloneae</taxon>
        <taxon>Penstemon</taxon>
    </lineage>
</organism>